<organism evidence="1 2">
    <name type="scientific">Vitis vinifera</name>
    <name type="common">Grape</name>
    <dbReference type="NCBI Taxonomy" id="29760"/>
    <lineage>
        <taxon>Eukaryota</taxon>
        <taxon>Viridiplantae</taxon>
        <taxon>Streptophyta</taxon>
        <taxon>Embryophyta</taxon>
        <taxon>Tracheophyta</taxon>
        <taxon>Spermatophyta</taxon>
        <taxon>Magnoliopsida</taxon>
        <taxon>eudicotyledons</taxon>
        <taxon>Gunneridae</taxon>
        <taxon>Pentapetalae</taxon>
        <taxon>rosids</taxon>
        <taxon>Vitales</taxon>
        <taxon>Vitaceae</taxon>
        <taxon>Viteae</taxon>
        <taxon>Vitis</taxon>
    </lineage>
</organism>
<evidence type="ECO:0008006" key="3">
    <source>
        <dbReference type="Google" id="ProtNLM"/>
    </source>
</evidence>
<dbReference type="Proteomes" id="UP000288805">
    <property type="component" value="Unassembled WGS sequence"/>
</dbReference>
<dbReference type="EMBL" id="QGNW01000359">
    <property type="protein sequence ID" value="RVW75014.1"/>
    <property type="molecule type" value="Genomic_DNA"/>
</dbReference>
<proteinExistence type="predicted"/>
<name>A0A438GS30_VITVI</name>
<evidence type="ECO:0000313" key="1">
    <source>
        <dbReference type="EMBL" id="RVW75014.1"/>
    </source>
</evidence>
<accession>A0A438GS30</accession>
<gene>
    <name evidence="1" type="ORF">CK203_053688</name>
</gene>
<sequence>MAAMSDVHLGWFVPYAYHRVCMHHLASNFMTRFKDKILKNLMYRAALATKIENLNKHMNTIGRINATTQQWLEAIPFEKCALSHDEGQRYDIMTTNMLKVFNSVLQEAHSLPVTALVQLTFFHLNSYFVVRMEQGAN</sequence>
<evidence type="ECO:0000313" key="2">
    <source>
        <dbReference type="Proteomes" id="UP000288805"/>
    </source>
</evidence>
<dbReference type="PANTHER" id="PTHR31973:SF195">
    <property type="entry name" value="MUDR FAMILY TRANSPOSASE"/>
    <property type="match status" value="1"/>
</dbReference>
<dbReference type="PANTHER" id="PTHR31973">
    <property type="entry name" value="POLYPROTEIN, PUTATIVE-RELATED"/>
    <property type="match status" value="1"/>
</dbReference>
<protein>
    <recommendedName>
        <fullName evidence="3">MULE transposase domain-containing protein</fullName>
    </recommendedName>
</protein>
<comment type="caution">
    <text evidence="1">The sequence shown here is derived from an EMBL/GenBank/DDBJ whole genome shotgun (WGS) entry which is preliminary data.</text>
</comment>
<reference evidence="1 2" key="1">
    <citation type="journal article" date="2018" name="PLoS Genet.">
        <title>Population sequencing reveals clonal diversity and ancestral inbreeding in the grapevine cultivar Chardonnay.</title>
        <authorList>
            <person name="Roach M.J."/>
            <person name="Johnson D.L."/>
            <person name="Bohlmann J."/>
            <person name="van Vuuren H.J."/>
            <person name="Jones S.J."/>
            <person name="Pretorius I.S."/>
            <person name="Schmidt S.A."/>
            <person name="Borneman A.R."/>
        </authorList>
    </citation>
    <scope>NUCLEOTIDE SEQUENCE [LARGE SCALE GENOMIC DNA]</scope>
    <source>
        <strain evidence="2">cv. Chardonnay</strain>
        <tissue evidence="1">Leaf</tissue>
    </source>
</reference>
<dbReference type="AlphaFoldDB" id="A0A438GS30"/>